<evidence type="ECO:0000313" key="1">
    <source>
        <dbReference type="EMBL" id="GAA2101719.1"/>
    </source>
</evidence>
<sequence>MRRLYVVTHPEATHHVDGLVGGWHDSALTHRGLAHACAIATALRARIPAAAEVVLASSDLLRARQTAETIAAELDLSVRLDQRLREKSYGEAEGRPQAWLDARFIPPPGNGPRLAHEEGIRGAETLEELGTRVYAAMAELLAQEAEHQIVVTHGGALTFAAAAFLRLPLHSLEHMRLRAAPGGITILAEDEFFRNRSLVELNFVSHLAGLSG</sequence>
<comment type="caution">
    <text evidence="1">The sequence shown here is derived from an EMBL/GenBank/DDBJ whole genome shotgun (WGS) entry which is preliminary data.</text>
</comment>
<name>A0ABN2WYR9_9MICO</name>
<dbReference type="EMBL" id="BAAAPZ010000011">
    <property type="protein sequence ID" value="GAA2101719.1"/>
    <property type="molecule type" value="Genomic_DNA"/>
</dbReference>
<keyword evidence="2" id="KW-1185">Reference proteome</keyword>
<reference evidence="1 2" key="1">
    <citation type="journal article" date="2019" name="Int. J. Syst. Evol. Microbiol.">
        <title>The Global Catalogue of Microorganisms (GCM) 10K type strain sequencing project: providing services to taxonomists for standard genome sequencing and annotation.</title>
        <authorList>
            <consortium name="The Broad Institute Genomics Platform"/>
            <consortium name="The Broad Institute Genome Sequencing Center for Infectious Disease"/>
            <person name="Wu L."/>
            <person name="Ma J."/>
        </authorList>
    </citation>
    <scope>NUCLEOTIDE SEQUENCE [LARGE SCALE GENOMIC DNA]</scope>
    <source>
        <strain evidence="1 2">JCM 15900</strain>
    </source>
</reference>
<protein>
    <submittedName>
        <fullName evidence="1">Histidine phosphatase family protein</fullName>
    </submittedName>
</protein>
<organism evidence="1 2">
    <name type="scientific">Brevibacterium salitolerans</name>
    <dbReference type="NCBI Taxonomy" id="1403566"/>
    <lineage>
        <taxon>Bacteria</taxon>
        <taxon>Bacillati</taxon>
        <taxon>Actinomycetota</taxon>
        <taxon>Actinomycetes</taxon>
        <taxon>Micrococcales</taxon>
        <taxon>Brevibacteriaceae</taxon>
        <taxon>Brevibacterium</taxon>
    </lineage>
</organism>
<dbReference type="InterPro" id="IPR013078">
    <property type="entry name" value="His_Pase_superF_clade-1"/>
</dbReference>
<dbReference type="RefSeq" id="WP_291795963.1">
    <property type="nucleotide sequence ID" value="NZ_BAAAPZ010000011.1"/>
</dbReference>
<dbReference type="InterPro" id="IPR050275">
    <property type="entry name" value="PGM_Phosphatase"/>
</dbReference>
<dbReference type="SUPFAM" id="SSF53254">
    <property type="entry name" value="Phosphoglycerate mutase-like"/>
    <property type="match status" value="1"/>
</dbReference>
<dbReference type="CDD" id="cd07067">
    <property type="entry name" value="HP_PGM_like"/>
    <property type="match status" value="1"/>
</dbReference>
<dbReference type="PANTHER" id="PTHR48100">
    <property type="entry name" value="BROAD-SPECIFICITY PHOSPHATASE YOR283W-RELATED"/>
    <property type="match status" value="1"/>
</dbReference>
<dbReference type="InterPro" id="IPR029033">
    <property type="entry name" value="His_PPase_superfam"/>
</dbReference>
<dbReference type="Gene3D" id="3.40.50.1240">
    <property type="entry name" value="Phosphoglycerate mutase-like"/>
    <property type="match status" value="1"/>
</dbReference>
<gene>
    <name evidence="1" type="ORF">GCM10009823_24650</name>
</gene>
<dbReference type="Pfam" id="PF00300">
    <property type="entry name" value="His_Phos_1"/>
    <property type="match status" value="1"/>
</dbReference>
<dbReference type="PANTHER" id="PTHR48100:SF1">
    <property type="entry name" value="HISTIDINE PHOSPHATASE FAMILY PROTEIN-RELATED"/>
    <property type="match status" value="1"/>
</dbReference>
<dbReference type="SMART" id="SM00855">
    <property type="entry name" value="PGAM"/>
    <property type="match status" value="1"/>
</dbReference>
<accession>A0ABN2WYR9</accession>
<dbReference type="Proteomes" id="UP001500984">
    <property type="component" value="Unassembled WGS sequence"/>
</dbReference>
<evidence type="ECO:0000313" key="2">
    <source>
        <dbReference type="Proteomes" id="UP001500984"/>
    </source>
</evidence>
<proteinExistence type="predicted"/>